<comment type="similarity">
    <text evidence="1">Belongs to the amidase family.</text>
</comment>
<dbReference type="EMBL" id="JBBCAQ010000037">
    <property type="protein sequence ID" value="KAK7573428.1"/>
    <property type="molecule type" value="Genomic_DNA"/>
</dbReference>
<proteinExistence type="inferred from homology"/>
<dbReference type="PANTHER" id="PTHR43372:SF3">
    <property type="entry name" value="AT07710P-RELATED"/>
    <property type="match status" value="1"/>
</dbReference>
<dbReference type="PANTHER" id="PTHR43372">
    <property type="entry name" value="FATTY-ACID AMIDE HYDROLASE"/>
    <property type="match status" value="1"/>
</dbReference>
<dbReference type="SUPFAM" id="SSF75304">
    <property type="entry name" value="Amidase signature (AS) enzymes"/>
    <property type="match status" value="1"/>
</dbReference>
<comment type="caution">
    <text evidence="3">The sequence shown here is derived from an EMBL/GenBank/DDBJ whole genome shotgun (WGS) entry which is preliminary data.</text>
</comment>
<sequence>MSHCVGSKMRVGTKADSDGVAVANVRRAGAIPIAVTNTPELCASVETFNFVTGYTANPHDLSRSSGGSSGGEAALISCGSSPLGIGSDFAGSIRVPCLFTGIFGHKPSPGIVSNEGHYPSLADKEFQKLLTIGPMSRHAGDLRLALEVMAGDGASDLRLRTPVNVGELRIFYTAERTTLTEVSVDGDMKRAIKSALAHFESVRGCLVDQKESSLMVEGLKSLLRMSDYCLQTVAIRFIVETLLFIPRSKRFAYEAKRNDLRNALKDVLGENGVLLFPTFATPAFHKYELLWKVSSLHYPMVVNVLGFPATHIPAGLNANGLPIGFQVIAAPKQDRLCLAVAEELENVFGGWIAPKYVA</sequence>
<feature type="domain" description="Amidase" evidence="2">
    <location>
        <begin position="3"/>
        <end position="162"/>
    </location>
</feature>
<evidence type="ECO:0000259" key="2">
    <source>
        <dbReference type="Pfam" id="PF01425"/>
    </source>
</evidence>
<protein>
    <recommendedName>
        <fullName evidence="2">Amidase domain-containing protein</fullName>
    </recommendedName>
</protein>
<dbReference type="PROSITE" id="PS00571">
    <property type="entry name" value="AMIDASES"/>
    <property type="match status" value="1"/>
</dbReference>
<evidence type="ECO:0000313" key="3">
    <source>
        <dbReference type="EMBL" id="KAK7573428.1"/>
    </source>
</evidence>
<dbReference type="Proteomes" id="UP001367676">
    <property type="component" value="Unassembled WGS sequence"/>
</dbReference>
<dbReference type="GO" id="GO:0012505">
    <property type="term" value="C:endomembrane system"/>
    <property type="evidence" value="ECO:0007669"/>
    <property type="project" value="TreeGrafter"/>
</dbReference>
<dbReference type="InterPro" id="IPR052739">
    <property type="entry name" value="FAAH2"/>
</dbReference>
<evidence type="ECO:0000256" key="1">
    <source>
        <dbReference type="ARBA" id="ARBA00009199"/>
    </source>
</evidence>
<dbReference type="InterPro" id="IPR023631">
    <property type="entry name" value="Amidase_dom"/>
</dbReference>
<name>A0AAN9T3W6_9HEMI</name>
<reference evidence="3 4" key="1">
    <citation type="submission" date="2024-03" db="EMBL/GenBank/DDBJ databases">
        <title>Adaptation during the transition from Ophiocordyceps entomopathogen to insect associate is accompanied by gene loss and intensified selection.</title>
        <authorList>
            <person name="Ward C.M."/>
            <person name="Onetto C.A."/>
            <person name="Borneman A.R."/>
        </authorList>
    </citation>
    <scope>NUCLEOTIDE SEQUENCE [LARGE SCALE GENOMIC DNA]</scope>
    <source>
        <strain evidence="3">AWRI1</strain>
        <tissue evidence="3">Single Adult Female</tissue>
    </source>
</reference>
<accession>A0AAN9T3W6</accession>
<gene>
    <name evidence="3" type="ORF">V9T40_010619</name>
</gene>
<dbReference type="InterPro" id="IPR036928">
    <property type="entry name" value="AS_sf"/>
</dbReference>
<evidence type="ECO:0000313" key="4">
    <source>
        <dbReference type="Proteomes" id="UP001367676"/>
    </source>
</evidence>
<organism evidence="3 4">
    <name type="scientific">Parthenolecanium corni</name>
    <dbReference type="NCBI Taxonomy" id="536013"/>
    <lineage>
        <taxon>Eukaryota</taxon>
        <taxon>Metazoa</taxon>
        <taxon>Ecdysozoa</taxon>
        <taxon>Arthropoda</taxon>
        <taxon>Hexapoda</taxon>
        <taxon>Insecta</taxon>
        <taxon>Pterygota</taxon>
        <taxon>Neoptera</taxon>
        <taxon>Paraneoptera</taxon>
        <taxon>Hemiptera</taxon>
        <taxon>Sternorrhyncha</taxon>
        <taxon>Coccoidea</taxon>
        <taxon>Coccidae</taxon>
        <taxon>Parthenolecanium</taxon>
    </lineage>
</organism>
<dbReference type="AlphaFoldDB" id="A0AAN9T3W6"/>
<dbReference type="Gene3D" id="3.90.1300.10">
    <property type="entry name" value="Amidase signature (AS) domain"/>
    <property type="match status" value="1"/>
</dbReference>
<feature type="domain" description="Amidase" evidence="2">
    <location>
        <begin position="250"/>
        <end position="338"/>
    </location>
</feature>
<dbReference type="InterPro" id="IPR020556">
    <property type="entry name" value="Amidase_CS"/>
</dbReference>
<dbReference type="Pfam" id="PF01425">
    <property type="entry name" value="Amidase"/>
    <property type="match status" value="2"/>
</dbReference>
<keyword evidence="4" id="KW-1185">Reference proteome</keyword>